<dbReference type="AlphaFoldDB" id="A0AAD5QPJ7"/>
<dbReference type="Proteomes" id="UP001196413">
    <property type="component" value="Unassembled WGS sequence"/>
</dbReference>
<comment type="caution">
    <text evidence="1">The sequence shown here is derived from an EMBL/GenBank/DDBJ whole genome shotgun (WGS) entry which is preliminary data.</text>
</comment>
<organism evidence="1 2">
    <name type="scientific">Parelaphostrongylus tenuis</name>
    <name type="common">Meningeal worm</name>
    <dbReference type="NCBI Taxonomy" id="148309"/>
    <lineage>
        <taxon>Eukaryota</taxon>
        <taxon>Metazoa</taxon>
        <taxon>Ecdysozoa</taxon>
        <taxon>Nematoda</taxon>
        <taxon>Chromadorea</taxon>
        <taxon>Rhabditida</taxon>
        <taxon>Rhabditina</taxon>
        <taxon>Rhabditomorpha</taxon>
        <taxon>Strongyloidea</taxon>
        <taxon>Metastrongylidae</taxon>
        <taxon>Parelaphostrongylus</taxon>
    </lineage>
</organism>
<protein>
    <submittedName>
        <fullName evidence="1">Uncharacterized protein</fullName>
    </submittedName>
</protein>
<proteinExistence type="predicted"/>
<gene>
    <name evidence="1" type="ORF">KIN20_018412</name>
</gene>
<accession>A0AAD5QPJ7</accession>
<keyword evidence="2" id="KW-1185">Reference proteome</keyword>
<sequence length="79" mass="8962">MILQQRWRRGSKIRRQLLLLPASRTLQQEPAAPPTHSERRLELLAQTGACKNQCQGDGNERLAETVITIFVWIPSIISA</sequence>
<reference evidence="1" key="1">
    <citation type="submission" date="2021-06" db="EMBL/GenBank/DDBJ databases">
        <title>Parelaphostrongylus tenuis whole genome reference sequence.</title>
        <authorList>
            <person name="Garwood T.J."/>
            <person name="Larsen P.A."/>
            <person name="Fountain-Jones N.M."/>
            <person name="Garbe J.R."/>
            <person name="Macchietto M.G."/>
            <person name="Kania S.A."/>
            <person name="Gerhold R.W."/>
            <person name="Richards J.E."/>
            <person name="Wolf T.M."/>
        </authorList>
    </citation>
    <scope>NUCLEOTIDE SEQUENCE</scope>
    <source>
        <strain evidence="1">MNPRO001-30</strain>
        <tissue evidence="1">Meninges</tissue>
    </source>
</reference>
<evidence type="ECO:0000313" key="1">
    <source>
        <dbReference type="EMBL" id="KAJ1359638.1"/>
    </source>
</evidence>
<name>A0AAD5QPJ7_PARTN</name>
<evidence type="ECO:0000313" key="2">
    <source>
        <dbReference type="Proteomes" id="UP001196413"/>
    </source>
</evidence>
<dbReference type="EMBL" id="JAHQIW010003656">
    <property type="protein sequence ID" value="KAJ1359638.1"/>
    <property type="molecule type" value="Genomic_DNA"/>
</dbReference>